<name>A0A2S1FAG9_9GAMM</name>
<dbReference type="GeneID" id="58162572"/>
<keyword evidence="2" id="KW-0812">Transmembrane</keyword>
<reference evidence="5 6" key="1">
    <citation type="submission" date="2019-09" db="EMBL/GenBank/DDBJ databases">
        <title>Non-baumannii Acinetobacter spp. carrying blaNDM-1 isolated in China.</title>
        <authorList>
            <person name="Cui C."/>
            <person name="Chen C."/>
            <person name="Sun J."/>
            <person name="Liu Y."/>
        </authorList>
    </citation>
    <scope>NUCLEOTIDE SEQUENCE [LARGE SCALE GENOMIC DNA]</scope>
    <source>
        <strain evidence="5 6">HZE23-1</strain>
    </source>
</reference>
<gene>
    <name evidence="5" type="ORF">FSC10_04645</name>
</gene>
<evidence type="ECO:0000256" key="3">
    <source>
        <dbReference type="ARBA" id="ARBA00022989"/>
    </source>
</evidence>
<comment type="subcellular location">
    <subcellularLocation>
        <location evidence="1">Membrane</location>
        <topology evidence="1">Multi-pass membrane protein</topology>
    </subcellularLocation>
</comment>
<dbReference type="InterPro" id="IPR000620">
    <property type="entry name" value="EamA_dom"/>
</dbReference>
<evidence type="ECO:0000256" key="1">
    <source>
        <dbReference type="ARBA" id="ARBA00004141"/>
    </source>
</evidence>
<protein>
    <submittedName>
        <fullName evidence="5">EamA family transporter</fullName>
    </submittedName>
</protein>
<dbReference type="InterPro" id="IPR050638">
    <property type="entry name" value="AA-Vitamin_Transporters"/>
</dbReference>
<dbReference type="RefSeq" id="WP_004892136.1">
    <property type="nucleotide sequence ID" value="NZ_BCMD01000018.1"/>
</dbReference>
<dbReference type="SUPFAM" id="SSF103481">
    <property type="entry name" value="Multidrug resistance efflux transporter EmrE"/>
    <property type="match status" value="2"/>
</dbReference>
<sequence>MPKQSNLMVTYALLVFIWSTTPLAIVWSVEDLHPMWALAIRFFLALPLALGLLWLFKTRLPFDRVSLHSYLAGACSFIGSQTFTYWSTDYLSSGIIALMFGLSPVISGLIGRFMFGMHLSLNQWLGMTIALTGLSIICLGDADQHIQPVGIVIALIGVLVYCMSMYWVKKINAPIDPMAQAAGSIGLSVIFSIGMLPFIWQYAPTAMPHAKSLFGLGYAVIMASLIAMFCYFKLVQKIKPTTLSLTNVLTPMLALMIGALLNNEKLPLIALVGVVILLSGLVVYFLKEIRASIQARHKKQ</sequence>
<evidence type="ECO:0000313" key="6">
    <source>
        <dbReference type="Proteomes" id="UP000503505"/>
    </source>
</evidence>
<dbReference type="PANTHER" id="PTHR32322">
    <property type="entry name" value="INNER MEMBRANE TRANSPORTER"/>
    <property type="match status" value="1"/>
</dbReference>
<evidence type="ECO:0000313" key="5">
    <source>
        <dbReference type="EMBL" id="QIC66687.1"/>
    </source>
</evidence>
<dbReference type="Proteomes" id="UP000503505">
    <property type="component" value="Chromosome"/>
</dbReference>
<dbReference type="GO" id="GO:0016020">
    <property type="term" value="C:membrane"/>
    <property type="evidence" value="ECO:0007669"/>
    <property type="project" value="UniProtKB-SubCell"/>
</dbReference>
<dbReference type="PANTHER" id="PTHR32322:SF14">
    <property type="entry name" value="PROTEIN PAGO"/>
    <property type="match status" value="1"/>
</dbReference>
<dbReference type="AlphaFoldDB" id="A0A2S1FAG9"/>
<dbReference type="EMBL" id="CP044463">
    <property type="protein sequence ID" value="QIC66687.1"/>
    <property type="molecule type" value="Genomic_DNA"/>
</dbReference>
<keyword evidence="3" id="KW-1133">Transmembrane helix</keyword>
<accession>A0A2S1FAG9</accession>
<evidence type="ECO:0000256" key="2">
    <source>
        <dbReference type="ARBA" id="ARBA00022692"/>
    </source>
</evidence>
<dbReference type="Pfam" id="PF00892">
    <property type="entry name" value="EamA"/>
    <property type="match status" value="2"/>
</dbReference>
<dbReference type="InterPro" id="IPR037185">
    <property type="entry name" value="EmrE-like"/>
</dbReference>
<organism evidence="5 6">
    <name type="scientific">Acinetobacter schindleri</name>
    <dbReference type="NCBI Taxonomy" id="108981"/>
    <lineage>
        <taxon>Bacteria</taxon>
        <taxon>Pseudomonadati</taxon>
        <taxon>Pseudomonadota</taxon>
        <taxon>Gammaproteobacteria</taxon>
        <taxon>Moraxellales</taxon>
        <taxon>Moraxellaceae</taxon>
        <taxon>Acinetobacter</taxon>
    </lineage>
</organism>
<proteinExistence type="predicted"/>
<keyword evidence="4" id="KW-0472">Membrane</keyword>
<evidence type="ECO:0000256" key="4">
    <source>
        <dbReference type="ARBA" id="ARBA00023136"/>
    </source>
</evidence>